<dbReference type="AlphaFoldDB" id="A0A4V3DF44"/>
<protein>
    <submittedName>
        <fullName evidence="3">Uncharacterized protein</fullName>
    </submittedName>
</protein>
<keyword evidence="4" id="KW-1185">Reference proteome</keyword>
<dbReference type="EMBL" id="SNYW01000006">
    <property type="protein sequence ID" value="TDQ84021.1"/>
    <property type="molecule type" value="Genomic_DNA"/>
</dbReference>
<dbReference type="OrthoDB" id="8482264at2"/>
<evidence type="ECO:0000256" key="2">
    <source>
        <dbReference type="SAM" id="MobiDB-lite"/>
    </source>
</evidence>
<evidence type="ECO:0000256" key="1">
    <source>
        <dbReference type="SAM" id="Coils"/>
    </source>
</evidence>
<sequence length="259" mass="27008">MTDEIEDLRARVAAARERLSSDAAFARKVELRLDDLVRIVEGSLARQGAELTRAEARIAELGADLERALARAEQAVGEAARAERLARENGELKQMVMTLLEVIEGRQKSPLGAVMQKLEEDVAGLVAATAAPHSAVAAEAADMAEAAAETAMPTAAVEMADALVEDFEATEIELLPESEAEPMVPDSADRADTTGDAAEIPPGDVGGNVAEDVAGNAGGNDMEDLSEIALYDATAEVPEPEPEPEPEPAGSAREPGTSG</sequence>
<feature type="region of interest" description="Disordered" evidence="2">
    <location>
        <begin position="175"/>
        <end position="259"/>
    </location>
</feature>
<evidence type="ECO:0000313" key="4">
    <source>
        <dbReference type="Proteomes" id="UP000295783"/>
    </source>
</evidence>
<dbReference type="Proteomes" id="UP000295783">
    <property type="component" value="Unassembled WGS sequence"/>
</dbReference>
<evidence type="ECO:0000313" key="3">
    <source>
        <dbReference type="EMBL" id="TDQ84021.1"/>
    </source>
</evidence>
<gene>
    <name evidence="3" type="ORF">A8950_0567</name>
</gene>
<keyword evidence="1" id="KW-0175">Coiled coil</keyword>
<reference evidence="3 4" key="1">
    <citation type="submission" date="2019-03" db="EMBL/GenBank/DDBJ databases">
        <title>Genomic Encyclopedia of Type Strains, Phase III (KMG-III): the genomes of soil and plant-associated and newly described type strains.</title>
        <authorList>
            <person name="Whitman W."/>
        </authorList>
    </citation>
    <scope>NUCLEOTIDE SEQUENCE [LARGE SCALE GENOMIC DNA]</scope>
    <source>
        <strain evidence="3 4">CGMCC 1.7660</strain>
    </source>
</reference>
<proteinExistence type="predicted"/>
<accession>A0A4V3DF44</accession>
<dbReference type="RefSeq" id="WP_133612086.1">
    <property type="nucleotide sequence ID" value="NZ_SNYW01000006.1"/>
</dbReference>
<feature type="coiled-coil region" evidence="1">
    <location>
        <begin position="44"/>
        <end position="85"/>
    </location>
</feature>
<name>A0A4V3DF44_9PROT</name>
<organism evidence="3 4">
    <name type="scientific">Dongia mobilis</name>
    <dbReference type="NCBI Taxonomy" id="578943"/>
    <lineage>
        <taxon>Bacteria</taxon>
        <taxon>Pseudomonadati</taxon>
        <taxon>Pseudomonadota</taxon>
        <taxon>Alphaproteobacteria</taxon>
        <taxon>Rhodospirillales</taxon>
        <taxon>Dongiaceae</taxon>
        <taxon>Dongia</taxon>
    </lineage>
</organism>
<comment type="caution">
    <text evidence="3">The sequence shown here is derived from an EMBL/GenBank/DDBJ whole genome shotgun (WGS) entry which is preliminary data.</text>
</comment>